<dbReference type="RefSeq" id="WP_044351291.1">
    <property type="nucleotide sequence ID" value="NZ_AZAC01000037.1"/>
</dbReference>
<proteinExistence type="predicted"/>
<organism evidence="2 3">
    <name type="scientific">Dethiosulfatarculus sandiegensis</name>
    <dbReference type="NCBI Taxonomy" id="1429043"/>
    <lineage>
        <taxon>Bacteria</taxon>
        <taxon>Pseudomonadati</taxon>
        <taxon>Thermodesulfobacteriota</taxon>
        <taxon>Desulfarculia</taxon>
        <taxon>Desulfarculales</taxon>
        <taxon>Desulfarculaceae</taxon>
        <taxon>Dethiosulfatarculus</taxon>
    </lineage>
</organism>
<dbReference type="OrthoDB" id="9900085at2"/>
<protein>
    <submittedName>
        <fullName evidence="2">Uncharacterized protein</fullName>
    </submittedName>
</protein>
<keyword evidence="3" id="KW-1185">Reference proteome</keyword>
<feature type="region of interest" description="Disordered" evidence="1">
    <location>
        <begin position="73"/>
        <end position="92"/>
    </location>
</feature>
<name>A0A0D2J8B5_9BACT</name>
<dbReference type="STRING" id="1429043.X474_21640"/>
<dbReference type="InParanoid" id="A0A0D2J8B5"/>
<dbReference type="EMBL" id="AZAC01000037">
    <property type="protein sequence ID" value="KIX11936.1"/>
    <property type="molecule type" value="Genomic_DNA"/>
</dbReference>
<evidence type="ECO:0000313" key="3">
    <source>
        <dbReference type="Proteomes" id="UP000032233"/>
    </source>
</evidence>
<comment type="caution">
    <text evidence="2">The sequence shown here is derived from an EMBL/GenBank/DDBJ whole genome shotgun (WGS) entry which is preliminary data.</text>
</comment>
<gene>
    <name evidence="2" type="ORF">X474_21640</name>
</gene>
<dbReference type="Proteomes" id="UP000032233">
    <property type="component" value="Unassembled WGS sequence"/>
</dbReference>
<evidence type="ECO:0000256" key="1">
    <source>
        <dbReference type="SAM" id="MobiDB-lite"/>
    </source>
</evidence>
<dbReference type="AlphaFoldDB" id="A0A0D2J8B5"/>
<sequence length="92" mass="10300">MTKKDLAAEFFTKLGQDSGEFVTKMIEAEMDSEIIDVFNKFGGQLTLGDMDPKRFHSSLLIIGYLVRAHEEAALKKGSTSQNNEELSHDPIH</sequence>
<accession>A0A0D2J8B5</accession>
<evidence type="ECO:0000313" key="2">
    <source>
        <dbReference type="EMBL" id="KIX11936.1"/>
    </source>
</evidence>
<reference evidence="2 3" key="1">
    <citation type="submission" date="2013-11" db="EMBL/GenBank/DDBJ databases">
        <title>Metagenomic analysis of a methanogenic consortium involved in long chain n-alkane degradation.</title>
        <authorList>
            <person name="Davidova I.A."/>
            <person name="Callaghan A.V."/>
            <person name="Wawrik B."/>
            <person name="Pruitt S."/>
            <person name="Marks C."/>
            <person name="Duncan K.E."/>
            <person name="Suflita J.M."/>
        </authorList>
    </citation>
    <scope>NUCLEOTIDE SEQUENCE [LARGE SCALE GENOMIC DNA]</scope>
    <source>
        <strain evidence="2 3">SPR</strain>
    </source>
</reference>